<organism evidence="1 2">
    <name type="scientific">Paenibacillus alvei</name>
    <name type="common">Bacillus alvei</name>
    <dbReference type="NCBI Taxonomy" id="44250"/>
    <lineage>
        <taxon>Bacteria</taxon>
        <taxon>Bacillati</taxon>
        <taxon>Bacillota</taxon>
        <taxon>Bacilli</taxon>
        <taxon>Bacillales</taxon>
        <taxon>Paenibacillaceae</taxon>
        <taxon>Paenibacillus</taxon>
    </lineage>
</organism>
<protein>
    <recommendedName>
        <fullName evidence="3">Flagellar protein</fullName>
    </recommendedName>
</protein>
<sequence length="137" mass="15826">MELSNCLRCGKLFAKAFRDLCPNCLKEIEREYERCVAYLRETRQATMQELSEATDVSVRQITRFIKEGRISTYQAPNLAYDCEICSQPIREGNMCESCRSRLVKELTQTVVGAEEVKEAPRMGDGAYRVIDTKRERE</sequence>
<dbReference type="RefSeq" id="WP_138188428.1">
    <property type="nucleotide sequence ID" value="NZ_LS992241.1"/>
</dbReference>
<name>A0A383RHT3_PAEAL</name>
<evidence type="ECO:0000313" key="2">
    <source>
        <dbReference type="Proteomes" id="UP000304148"/>
    </source>
</evidence>
<dbReference type="EMBL" id="LS992241">
    <property type="protein sequence ID" value="SYX86510.1"/>
    <property type="molecule type" value="Genomic_DNA"/>
</dbReference>
<evidence type="ECO:0008006" key="3">
    <source>
        <dbReference type="Google" id="ProtNLM"/>
    </source>
</evidence>
<gene>
    <name evidence="1" type="ORF">PBLR_14936</name>
</gene>
<accession>A0A383RHT3</accession>
<dbReference type="AlphaFoldDB" id="A0A383RHT3"/>
<reference evidence="2" key="1">
    <citation type="submission" date="2018-08" db="EMBL/GenBank/DDBJ databases">
        <authorList>
            <person name="Chevrot R."/>
        </authorList>
    </citation>
    <scope>NUCLEOTIDE SEQUENCE [LARGE SCALE GENOMIC DNA]</scope>
</reference>
<dbReference type="Proteomes" id="UP000304148">
    <property type="component" value="Chromosome"/>
</dbReference>
<evidence type="ECO:0000313" key="1">
    <source>
        <dbReference type="EMBL" id="SYX86510.1"/>
    </source>
</evidence>
<proteinExistence type="predicted"/>
<dbReference type="InterPro" id="IPR022258">
    <property type="entry name" value="Flagellar_operon_YvyF"/>
</dbReference>
<dbReference type="NCBIfam" id="TIGR03826">
    <property type="entry name" value="YvyF"/>
    <property type="match status" value="1"/>
</dbReference>